<protein>
    <submittedName>
        <fullName evidence="1">Uncharacterized protein</fullName>
    </submittedName>
</protein>
<evidence type="ECO:0000313" key="2">
    <source>
        <dbReference type="Proteomes" id="UP001165960"/>
    </source>
</evidence>
<name>A0ACC2U6V6_9FUNG</name>
<dbReference type="EMBL" id="QTSX02001437">
    <property type="protein sequence ID" value="KAJ9082286.1"/>
    <property type="molecule type" value="Genomic_DNA"/>
</dbReference>
<sequence length="175" mass="19280">MLVPSFTKKLNLFLGKISQERVIKYVATSPTGVLESRALVVFLRVSERHISGSTVRIDNFLSLETQGQGRDSNSESDHPRAVSPKDQRAGCLRFSEIKPPQAEAEPNSQNVNISKNLRATAPEEGLNNLPNGGRKIPTVNLMSMKSTLVINQDSSPDENAHLKPTLMTMAKEQKN</sequence>
<organism evidence="1 2">
    <name type="scientific">Entomophthora muscae</name>
    <dbReference type="NCBI Taxonomy" id="34485"/>
    <lineage>
        <taxon>Eukaryota</taxon>
        <taxon>Fungi</taxon>
        <taxon>Fungi incertae sedis</taxon>
        <taxon>Zoopagomycota</taxon>
        <taxon>Entomophthoromycotina</taxon>
        <taxon>Entomophthoromycetes</taxon>
        <taxon>Entomophthorales</taxon>
        <taxon>Entomophthoraceae</taxon>
        <taxon>Entomophthora</taxon>
    </lineage>
</organism>
<reference evidence="1" key="1">
    <citation type="submission" date="2022-04" db="EMBL/GenBank/DDBJ databases">
        <title>Genome of the entomopathogenic fungus Entomophthora muscae.</title>
        <authorList>
            <person name="Elya C."/>
            <person name="Lovett B.R."/>
            <person name="Lee E."/>
            <person name="Macias A.M."/>
            <person name="Hajek A.E."/>
            <person name="De Bivort B.L."/>
            <person name="Kasson M.T."/>
            <person name="De Fine Licht H.H."/>
            <person name="Stajich J.E."/>
        </authorList>
    </citation>
    <scope>NUCLEOTIDE SEQUENCE</scope>
    <source>
        <strain evidence="1">Berkeley</strain>
    </source>
</reference>
<dbReference type="Proteomes" id="UP001165960">
    <property type="component" value="Unassembled WGS sequence"/>
</dbReference>
<accession>A0ACC2U6V6</accession>
<gene>
    <name evidence="1" type="ORF">DSO57_1006070</name>
</gene>
<keyword evidence="2" id="KW-1185">Reference proteome</keyword>
<comment type="caution">
    <text evidence="1">The sequence shown here is derived from an EMBL/GenBank/DDBJ whole genome shotgun (WGS) entry which is preliminary data.</text>
</comment>
<proteinExistence type="predicted"/>
<evidence type="ECO:0000313" key="1">
    <source>
        <dbReference type="EMBL" id="KAJ9082286.1"/>
    </source>
</evidence>